<dbReference type="OrthoDB" id="5362736at2"/>
<proteinExistence type="predicted"/>
<evidence type="ECO:0000313" key="2">
    <source>
        <dbReference type="Proteomes" id="UP000231960"/>
    </source>
</evidence>
<organism evidence="1 2">
    <name type="scientific">Avrilella dinanensis</name>
    <dbReference type="NCBI Taxonomy" id="2008672"/>
    <lineage>
        <taxon>Bacteria</taxon>
        <taxon>Pseudomonadati</taxon>
        <taxon>Bacteroidota</taxon>
        <taxon>Flavobacteriia</taxon>
        <taxon>Flavobacteriales</taxon>
        <taxon>Flavobacteriaceae</taxon>
        <taxon>Avrilella</taxon>
    </lineage>
</organism>
<dbReference type="EMBL" id="NIPO01000001">
    <property type="protein sequence ID" value="PJR04588.1"/>
    <property type="molecule type" value="Genomic_DNA"/>
</dbReference>
<dbReference type="Pfam" id="PF11463">
    <property type="entry name" value="R-HINP1I"/>
    <property type="match status" value="1"/>
</dbReference>
<dbReference type="RefSeq" id="WP_100678147.1">
    <property type="nucleotide sequence ID" value="NZ_NIPO01000001.1"/>
</dbReference>
<dbReference type="Gene3D" id="3.40.1350.40">
    <property type="match status" value="2"/>
</dbReference>
<dbReference type="InterPro" id="IPR021107">
    <property type="entry name" value="Restrct_endonuc_II_HinP1I"/>
</dbReference>
<comment type="caution">
    <text evidence="1">The sequence shown here is derived from an EMBL/GenBank/DDBJ whole genome shotgun (WGS) entry which is preliminary data.</text>
</comment>
<reference evidence="1 2" key="1">
    <citation type="submission" date="2017-06" db="EMBL/GenBank/DDBJ databases">
        <title>Description of Avrilella dinanensis gen. nov. sp. nov.</title>
        <authorList>
            <person name="Leyer C."/>
            <person name="Sassi M."/>
            <person name="Minet J."/>
            <person name="Kayal S."/>
            <person name="Cattoir V."/>
        </authorList>
    </citation>
    <scope>NUCLEOTIDE SEQUENCE [LARGE SCALE GENOMIC DNA]</scope>
    <source>
        <strain evidence="1 2">UR159</strain>
    </source>
</reference>
<dbReference type="AlphaFoldDB" id="A0A2M9R6T9"/>
<dbReference type="Proteomes" id="UP000231960">
    <property type="component" value="Unassembled WGS sequence"/>
</dbReference>
<protein>
    <recommendedName>
        <fullName evidence="3">Type II restriction endonuclease</fullName>
    </recommendedName>
</protein>
<evidence type="ECO:0008006" key="3">
    <source>
        <dbReference type="Google" id="ProtNLM"/>
    </source>
</evidence>
<sequence>MDYKQTIGSYTAKGGFKNEIDIVLKFNNYKNDKDAKLWLQIMGYNPEKIQQLTAVQIAPKINKTKALSLGVTEENHEETMIFKKADIQVKLEVIINEIYYIENISLKKANIGAGYNQVDKRPVDKYRAFWNIPESVCETLKLYTGEIPPITPNNLRDNRRMFLDEIDKIKTNELLDFFTENKTLIFNDVLRGRGALAADWVLVTRKKEDKIDWVLKDINFVCNFFAKGNVEITKRGNLKIGRMTAQRKGGTPDPKSLQFKLNPLDLFESIPEKE</sequence>
<accession>A0A2M9R6T9</accession>
<evidence type="ECO:0000313" key="1">
    <source>
        <dbReference type="EMBL" id="PJR04588.1"/>
    </source>
</evidence>
<dbReference type="CDD" id="cd22331">
    <property type="entry name" value="HinP1I-like"/>
    <property type="match status" value="1"/>
</dbReference>
<gene>
    <name evidence="1" type="ORF">CDL10_08555</name>
</gene>
<name>A0A2M9R6T9_9FLAO</name>
<keyword evidence="2" id="KW-1185">Reference proteome</keyword>